<keyword evidence="1" id="KW-1133">Transmembrane helix</keyword>
<dbReference type="AlphaFoldDB" id="A0A0R1NV03"/>
<keyword evidence="3" id="KW-1185">Reference proteome</keyword>
<dbReference type="Pfam" id="PF13061">
    <property type="entry name" value="DUF3923"/>
    <property type="match status" value="1"/>
</dbReference>
<evidence type="ECO:0000313" key="3">
    <source>
        <dbReference type="Proteomes" id="UP000051439"/>
    </source>
</evidence>
<dbReference type="PATRIC" id="fig|1423766.4.peg.2879"/>
<keyword evidence="1" id="KW-0472">Membrane</keyword>
<gene>
    <name evidence="2" type="ORF">FC98_GL002749</name>
</gene>
<accession>A0A0R1NV03</accession>
<reference evidence="2 3" key="1">
    <citation type="journal article" date="2015" name="Genome Announc.">
        <title>Expanding the biotechnology potential of lactobacilli through comparative genomics of 213 strains and associated genera.</title>
        <authorList>
            <person name="Sun Z."/>
            <person name="Harris H.M."/>
            <person name="McCann A."/>
            <person name="Guo C."/>
            <person name="Argimon S."/>
            <person name="Zhang W."/>
            <person name="Yang X."/>
            <person name="Jeffery I.B."/>
            <person name="Cooney J.C."/>
            <person name="Kagawa T.F."/>
            <person name="Liu W."/>
            <person name="Song Y."/>
            <person name="Salvetti E."/>
            <person name="Wrobel A."/>
            <person name="Rasinkangas P."/>
            <person name="Parkhill J."/>
            <person name="Rea M.C."/>
            <person name="O'Sullivan O."/>
            <person name="Ritari J."/>
            <person name="Douillard F.P."/>
            <person name="Paul Ross R."/>
            <person name="Yang R."/>
            <person name="Briner A.E."/>
            <person name="Felis G.E."/>
            <person name="de Vos W.M."/>
            <person name="Barrangou R."/>
            <person name="Klaenhammer T.R."/>
            <person name="Caufield P.W."/>
            <person name="Cui Y."/>
            <person name="Zhang H."/>
            <person name="O'Toole P.W."/>
        </authorList>
    </citation>
    <scope>NUCLEOTIDE SEQUENCE [LARGE SCALE GENOMIC DNA]</scope>
    <source>
        <strain evidence="2 3">DSM 19906</strain>
    </source>
</reference>
<name>A0A0R1NV03_9LACO</name>
<dbReference type="EMBL" id="AZEB01000009">
    <property type="protein sequence ID" value="KRL22132.1"/>
    <property type="molecule type" value="Genomic_DNA"/>
</dbReference>
<dbReference type="InterPro" id="IPR025037">
    <property type="entry name" value="DUF3923"/>
</dbReference>
<dbReference type="Proteomes" id="UP000051439">
    <property type="component" value="Unassembled WGS sequence"/>
</dbReference>
<comment type="caution">
    <text evidence="2">The sequence shown here is derived from an EMBL/GenBank/DDBJ whole genome shotgun (WGS) entry which is preliminary data.</text>
</comment>
<feature type="transmembrane region" description="Helical" evidence="1">
    <location>
        <begin position="62"/>
        <end position="85"/>
    </location>
</feature>
<proteinExistence type="predicted"/>
<keyword evidence="1" id="KW-0812">Transmembrane</keyword>
<organism evidence="2 3">
    <name type="scientific">Lentilactobacillus kisonensis DSM 19906 = JCM 15041</name>
    <dbReference type="NCBI Taxonomy" id="1423766"/>
    <lineage>
        <taxon>Bacteria</taxon>
        <taxon>Bacillati</taxon>
        <taxon>Bacillota</taxon>
        <taxon>Bacilli</taxon>
        <taxon>Lactobacillales</taxon>
        <taxon>Lactobacillaceae</taxon>
        <taxon>Lentilactobacillus</taxon>
    </lineage>
</organism>
<feature type="transmembrane region" description="Helical" evidence="1">
    <location>
        <begin position="26"/>
        <end position="46"/>
    </location>
</feature>
<evidence type="ECO:0000256" key="1">
    <source>
        <dbReference type="SAM" id="Phobius"/>
    </source>
</evidence>
<sequence length="86" mass="9978">MYYEDEFNVRLAIVSLEVGNMKHSGWWISNLWLAIIFIGVSGWIWLRGVDGAGIVQTPKMKLMALLIWAIFVAMIVVIEWIVWLVR</sequence>
<protein>
    <submittedName>
        <fullName evidence="2">Uncharacterized protein</fullName>
    </submittedName>
</protein>
<evidence type="ECO:0000313" key="2">
    <source>
        <dbReference type="EMBL" id="KRL22132.1"/>
    </source>
</evidence>